<dbReference type="PANTHER" id="PTHR42201:SF1">
    <property type="entry name" value="TAXIS PROTEIN"/>
    <property type="match status" value="1"/>
</dbReference>
<dbReference type="AlphaFoldDB" id="A0A3A6PTG4"/>
<reference evidence="2 3" key="1">
    <citation type="submission" date="2018-06" db="EMBL/GenBank/DDBJ databases">
        <title>Halonotius sp. F13-13 a new haloarchaeeon isolated from a solar saltern from Isla Cristina, Huelva, Spain.</title>
        <authorList>
            <person name="Duran-Viseras A."/>
            <person name="Sanchez-Porro C."/>
            <person name="Ventosa A."/>
        </authorList>
    </citation>
    <scope>NUCLEOTIDE SEQUENCE [LARGE SCALE GENOMIC DNA]</scope>
    <source>
        <strain evidence="2 3">F13-13</strain>
    </source>
</reference>
<dbReference type="InterPro" id="IPR007381">
    <property type="entry name" value="CheF1/F2"/>
</dbReference>
<dbReference type="OrthoDB" id="227825at2157"/>
<evidence type="ECO:0000313" key="3">
    <source>
        <dbReference type="Proteomes" id="UP000276588"/>
    </source>
</evidence>
<protein>
    <recommendedName>
        <fullName evidence="1">Taxis protein CheF</fullName>
    </recommendedName>
</protein>
<comment type="function">
    <text evidence="1">Involved in taxis signal transduction.</text>
</comment>
<evidence type="ECO:0000256" key="1">
    <source>
        <dbReference type="PIRNR" id="PIRNR026802"/>
    </source>
</evidence>
<dbReference type="RefSeq" id="WP_120103051.1">
    <property type="nucleotide sequence ID" value="NZ_QKNY01000013.1"/>
</dbReference>
<organism evidence="2 3">
    <name type="scientific">Halonotius aquaticus</name>
    <dbReference type="NCBI Taxonomy" id="2216978"/>
    <lineage>
        <taxon>Archaea</taxon>
        <taxon>Methanobacteriati</taxon>
        <taxon>Methanobacteriota</taxon>
        <taxon>Stenosarchaea group</taxon>
        <taxon>Halobacteria</taxon>
        <taxon>Halobacteriales</taxon>
        <taxon>Haloferacaceae</taxon>
        <taxon>Halonotius</taxon>
    </lineage>
</organism>
<sequence length="287" mass="31641">MADEEYQIADATGRFTIAVKDGRKLNNISWENGRILLSNKRLILAGNDGKRTIRLSDVTGLSGREDATQSIAALSNYLSVKVGDDVIIIAPNDHEAFKTAFFTAMLGEMVIKAKHPAVEGGVVQDSPWEKARLAVEPESLLVTLKSGTLVELELDEISEIDTEQRTVDGGKRTVIEVSHVEGTTNVETHFTGTARTCIFAQAFLKEGERRSETNVDLAPAEEEVLMALYSGVSPFSIPEFIDQDVETVEETFEKLIELDIVDKVRERREVTLNSRGRNIASEAMGDQ</sequence>
<evidence type="ECO:0000313" key="2">
    <source>
        <dbReference type="EMBL" id="RJX42801.1"/>
    </source>
</evidence>
<keyword evidence="1" id="KW-0145">Chemotaxis</keyword>
<comment type="caution">
    <text evidence="2">The sequence shown here is derived from an EMBL/GenBank/DDBJ whole genome shotgun (WGS) entry which is preliminary data.</text>
</comment>
<name>A0A3A6PTG4_9EURY</name>
<dbReference type="PANTHER" id="PTHR42201">
    <property type="entry name" value="TAXIS PROTEIN"/>
    <property type="match status" value="1"/>
</dbReference>
<keyword evidence="3" id="KW-1185">Reference proteome</keyword>
<dbReference type="PIRSF" id="PIRSF026802">
    <property type="entry name" value="UCP026802"/>
    <property type="match status" value="1"/>
</dbReference>
<proteinExistence type="predicted"/>
<dbReference type="EMBL" id="QKNY01000013">
    <property type="protein sequence ID" value="RJX42801.1"/>
    <property type="molecule type" value="Genomic_DNA"/>
</dbReference>
<gene>
    <name evidence="2" type="ORF">DM826_08920</name>
</gene>
<dbReference type="Proteomes" id="UP000276588">
    <property type="component" value="Unassembled WGS sequence"/>
</dbReference>
<dbReference type="GO" id="GO:0006935">
    <property type="term" value="P:chemotaxis"/>
    <property type="evidence" value="ECO:0007669"/>
    <property type="project" value="UniProtKB-UniRule"/>
</dbReference>
<accession>A0A3A6PTG4</accession>
<comment type="subunit">
    <text evidence="1">Interacts with chemotaxis (Che) proteins as well as flagella accessory (Fla) proteins.</text>
</comment>
<dbReference type="Pfam" id="PF04283">
    <property type="entry name" value="CheF-arch"/>
    <property type="match status" value="1"/>
</dbReference>